<gene>
    <name evidence="1" type="ORF">K493DRAFT_356723</name>
</gene>
<reference evidence="1 2" key="1">
    <citation type="submission" date="2016-07" db="EMBL/GenBank/DDBJ databases">
        <title>Pervasive Adenine N6-methylation of Active Genes in Fungi.</title>
        <authorList>
            <consortium name="DOE Joint Genome Institute"/>
            <person name="Mondo S.J."/>
            <person name="Dannebaum R.O."/>
            <person name="Kuo R.C."/>
            <person name="Labutti K."/>
            <person name="Haridas S."/>
            <person name="Kuo A."/>
            <person name="Salamov A."/>
            <person name="Ahrendt S.R."/>
            <person name="Lipzen A."/>
            <person name="Sullivan W."/>
            <person name="Andreopoulos W.B."/>
            <person name="Clum A."/>
            <person name="Lindquist E."/>
            <person name="Daum C."/>
            <person name="Ramamoorthy G.K."/>
            <person name="Gryganskyi A."/>
            <person name="Culley D."/>
            <person name="Magnuson J.K."/>
            <person name="James T.Y."/>
            <person name="O'Malley M.A."/>
            <person name="Stajich J.E."/>
            <person name="Spatafora J.W."/>
            <person name="Visel A."/>
            <person name="Grigoriev I.V."/>
        </authorList>
    </citation>
    <scope>NUCLEOTIDE SEQUENCE [LARGE SCALE GENOMIC DNA]</scope>
    <source>
        <strain evidence="1 2">CBS 931.73</strain>
    </source>
</reference>
<evidence type="ECO:0000313" key="1">
    <source>
        <dbReference type="EMBL" id="ORX90515.1"/>
    </source>
</evidence>
<dbReference type="Proteomes" id="UP000193498">
    <property type="component" value="Unassembled WGS sequence"/>
</dbReference>
<dbReference type="EMBL" id="MCFE01000376">
    <property type="protein sequence ID" value="ORX90515.1"/>
    <property type="molecule type" value="Genomic_DNA"/>
</dbReference>
<proteinExistence type="predicted"/>
<sequence length="134" mass="15594">MAQQFLSSEDQLLQVSKYRFDELVMQPKISDFRNPPVLTVDNQDISESVDQVCQELGDVWYPLVITMVTKDTPHMALLTFCNLVANDEHEYEIQPLKQKLYIEDTAFLVQKIYGRSQADQKDEFIQSLPYMPSK</sequence>
<protein>
    <submittedName>
        <fullName evidence="1">Uncharacterized protein</fullName>
    </submittedName>
</protein>
<evidence type="ECO:0000313" key="2">
    <source>
        <dbReference type="Proteomes" id="UP000193498"/>
    </source>
</evidence>
<comment type="caution">
    <text evidence="1">The sequence shown here is derived from an EMBL/GenBank/DDBJ whole genome shotgun (WGS) entry which is preliminary data.</text>
</comment>
<name>A0A1Y1XXY6_9FUNG</name>
<keyword evidence="2" id="KW-1185">Reference proteome</keyword>
<dbReference type="AlphaFoldDB" id="A0A1Y1XXY6"/>
<accession>A0A1Y1XXY6</accession>
<organism evidence="1 2">
    <name type="scientific">Basidiobolus meristosporus CBS 931.73</name>
    <dbReference type="NCBI Taxonomy" id="1314790"/>
    <lineage>
        <taxon>Eukaryota</taxon>
        <taxon>Fungi</taxon>
        <taxon>Fungi incertae sedis</taxon>
        <taxon>Zoopagomycota</taxon>
        <taxon>Entomophthoromycotina</taxon>
        <taxon>Basidiobolomycetes</taxon>
        <taxon>Basidiobolales</taxon>
        <taxon>Basidiobolaceae</taxon>
        <taxon>Basidiobolus</taxon>
    </lineage>
</organism>
<dbReference type="InParanoid" id="A0A1Y1XXY6"/>